<gene>
    <name evidence="2" type="ORF">JI741_05680</name>
</gene>
<keyword evidence="3" id="KW-1185">Reference proteome</keyword>
<dbReference type="PROSITE" id="PS51257">
    <property type="entry name" value="PROKAR_LIPOPROTEIN"/>
    <property type="match status" value="1"/>
</dbReference>
<evidence type="ECO:0008006" key="4">
    <source>
        <dbReference type="Google" id="ProtNLM"/>
    </source>
</evidence>
<comment type="caution">
    <text evidence="2">The sequence shown here is derived from an EMBL/GenBank/DDBJ whole genome shotgun (WGS) entry which is preliminary data.</text>
</comment>
<feature type="signal peptide" evidence="1">
    <location>
        <begin position="1"/>
        <end position="23"/>
    </location>
</feature>
<protein>
    <recommendedName>
        <fullName evidence="4">DUF4625 domain-containing protein</fullName>
    </recommendedName>
</protein>
<keyword evidence="1" id="KW-0732">Signal</keyword>
<sequence length="161" mass="17582">MKTTPSLLLLLLVSILSSCSFSAGTNKDFKTGLSYSYNGFGLDQVYFVGPEDKIQTDNKVDLNSKVAIVVEGLRNYALKDDKASPGLKLAVTDKEGKFIINEADLFAGGEGYTPEQASVLRGTVTVGSPMQSGEKYKINMKVWDKNKPENEFTAEVEIDVK</sequence>
<dbReference type="EMBL" id="JAERRB010000001">
    <property type="protein sequence ID" value="MBL0740697.1"/>
    <property type="molecule type" value="Genomic_DNA"/>
</dbReference>
<organism evidence="2 3">
    <name type="scientific">Chryseolinea lacunae</name>
    <dbReference type="NCBI Taxonomy" id="2801331"/>
    <lineage>
        <taxon>Bacteria</taxon>
        <taxon>Pseudomonadati</taxon>
        <taxon>Bacteroidota</taxon>
        <taxon>Cytophagia</taxon>
        <taxon>Cytophagales</taxon>
        <taxon>Fulvivirgaceae</taxon>
        <taxon>Chryseolinea</taxon>
    </lineage>
</organism>
<feature type="chain" id="PRO_5046818298" description="DUF4625 domain-containing protein" evidence="1">
    <location>
        <begin position="24"/>
        <end position="161"/>
    </location>
</feature>
<reference evidence="2 3" key="1">
    <citation type="submission" date="2021-01" db="EMBL/GenBank/DDBJ databases">
        <title>Chryseolinea sp. Jin1 Genome sequencing and assembly.</title>
        <authorList>
            <person name="Kim I."/>
        </authorList>
    </citation>
    <scope>NUCLEOTIDE SEQUENCE [LARGE SCALE GENOMIC DNA]</scope>
    <source>
        <strain evidence="2 3">Jin1</strain>
    </source>
</reference>
<evidence type="ECO:0000313" key="2">
    <source>
        <dbReference type="EMBL" id="MBL0740697.1"/>
    </source>
</evidence>
<proteinExistence type="predicted"/>
<name>A0ABS1KN72_9BACT</name>
<evidence type="ECO:0000256" key="1">
    <source>
        <dbReference type="SAM" id="SignalP"/>
    </source>
</evidence>
<dbReference type="RefSeq" id="WP_202008020.1">
    <property type="nucleotide sequence ID" value="NZ_JAERRB010000001.1"/>
</dbReference>
<dbReference type="Proteomes" id="UP000613030">
    <property type="component" value="Unassembled WGS sequence"/>
</dbReference>
<accession>A0ABS1KN72</accession>
<evidence type="ECO:0000313" key="3">
    <source>
        <dbReference type="Proteomes" id="UP000613030"/>
    </source>
</evidence>